<evidence type="ECO:0000256" key="6">
    <source>
        <dbReference type="SAM" id="MobiDB-lite"/>
    </source>
</evidence>
<organism evidence="8 9">
    <name type="scientific">Bacillus benzoevorans</name>
    <dbReference type="NCBI Taxonomy" id="1456"/>
    <lineage>
        <taxon>Bacteria</taxon>
        <taxon>Bacillati</taxon>
        <taxon>Bacillota</taxon>
        <taxon>Bacilli</taxon>
        <taxon>Bacillales</taxon>
        <taxon>Bacillaceae</taxon>
        <taxon>Bacillus</taxon>
    </lineage>
</organism>
<evidence type="ECO:0000259" key="7">
    <source>
        <dbReference type="PROSITE" id="PS51669"/>
    </source>
</evidence>
<comment type="cofactor">
    <cofactor evidence="1">
        <name>Mo-bis(molybdopterin guanine dinucleotide)</name>
        <dbReference type="ChEBI" id="CHEBI:60539"/>
    </cofactor>
</comment>
<dbReference type="Pfam" id="PF01568">
    <property type="entry name" value="Molydop_binding"/>
    <property type="match status" value="1"/>
</dbReference>
<dbReference type="Pfam" id="PF00384">
    <property type="entry name" value="Molybdopterin"/>
    <property type="match status" value="1"/>
</dbReference>
<dbReference type="RefSeq" id="WP_184527782.1">
    <property type="nucleotide sequence ID" value="NZ_JACHGK010000012.1"/>
</dbReference>
<evidence type="ECO:0000256" key="1">
    <source>
        <dbReference type="ARBA" id="ARBA00001942"/>
    </source>
</evidence>
<dbReference type="Gene3D" id="2.20.25.90">
    <property type="entry name" value="ADC-like domains"/>
    <property type="match status" value="1"/>
</dbReference>
<dbReference type="Gene3D" id="3.40.50.740">
    <property type="match status" value="1"/>
</dbReference>
<feature type="compositionally biased region" description="Polar residues" evidence="6">
    <location>
        <begin position="533"/>
        <end position="542"/>
    </location>
</feature>
<gene>
    <name evidence="8" type="ORF">HNR53_003279</name>
</gene>
<dbReference type="SUPFAM" id="SSF50692">
    <property type="entry name" value="ADC-like"/>
    <property type="match status" value="1"/>
</dbReference>
<dbReference type="PANTHER" id="PTHR43742">
    <property type="entry name" value="TRIMETHYLAMINE-N-OXIDE REDUCTASE"/>
    <property type="match status" value="1"/>
</dbReference>
<protein>
    <submittedName>
        <fullName evidence="8">Anaerobic selenocysteine-containing dehydrogenase</fullName>
    </submittedName>
</protein>
<evidence type="ECO:0000313" key="9">
    <source>
        <dbReference type="Proteomes" id="UP000531594"/>
    </source>
</evidence>
<dbReference type="InterPro" id="IPR006656">
    <property type="entry name" value="Mopterin_OxRdtase"/>
</dbReference>
<dbReference type="GO" id="GO:0046872">
    <property type="term" value="F:metal ion binding"/>
    <property type="evidence" value="ECO:0007669"/>
    <property type="project" value="UniProtKB-KW"/>
</dbReference>
<proteinExistence type="inferred from homology"/>
<reference evidence="8 9" key="1">
    <citation type="submission" date="2020-08" db="EMBL/GenBank/DDBJ databases">
        <title>Genomic Encyclopedia of Type Strains, Phase IV (KMG-IV): sequencing the most valuable type-strain genomes for metagenomic binning, comparative biology and taxonomic classification.</title>
        <authorList>
            <person name="Goeker M."/>
        </authorList>
    </citation>
    <scope>NUCLEOTIDE SEQUENCE [LARGE SCALE GENOMIC DNA]</scope>
    <source>
        <strain evidence="8 9">DSM 5391</strain>
    </source>
</reference>
<dbReference type="PANTHER" id="PTHR43742:SF6">
    <property type="entry name" value="OXIDOREDUCTASE YYAE-RELATED"/>
    <property type="match status" value="1"/>
</dbReference>
<dbReference type="SMART" id="SM00926">
    <property type="entry name" value="Molybdop_Fe4S4"/>
    <property type="match status" value="1"/>
</dbReference>
<dbReference type="InterPro" id="IPR006657">
    <property type="entry name" value="MoPterin_dinucl-bd_dom"/>
</dbReference>
<evidence type="ECO:0000256" key="3">
    <source>
        <dbReference type="ARBA" id="ARBA00022723"/>
    </source>
</evidence>
<evidence type="ECO:0000313" key="8">
    <source>
        <dbReference type="EMBL" id="MBB6446619.1"/>
    </source>
</evidence>
<keyword evidence="4" id="KW-0408">Iron</keyword>
<dbReference type="InterPro" id="IPR006963">
    <property type="entry name" value="Mopterin_OxRdtase_4Fe-4S_dom"/>
</dbReference>
<dbReference type="EMBL" id="JACHGK010000012">
    <property type="protein sequence ID" value="MBB6446619.1"/>
    <property type="molecule type" value="Genomic_DNA"/>
</dbReference>
<evidence type="ECO:0000256" key="2">
    <source>
        <dbReference type="ARBA" id="ARBA00010312"/>
    </source>
</evidence>
<evidence type="ECO:0000256" key="5">
    <source>
        <dbReference type="ARBA" id="ARBA00023014"/>
    </source>
</evidence>
<feature type="region of interest" description="Disordered" evidence="6">
    <location>
        <begin position="520"/>
        <end position="547"/>
    </location>
</feature>
<dbReference type="Proteomes" id="UP000531594">
    <property type="component" value="Unassembled WGS sequence"/>
</dbReference>
<dbReference type="SUPFAM" id="SSF53706">
    <property type="entry name" value="Formate dehydrogenase/DMSO reductase, domains 1-3"/>
    <property type="match status" value="1"/>
</dbReference>
<dbReference type="AlphaFoldDB" id="A0A7X0HTK4"/>
<dbReference type="GO" id="GO:0051536">
    <property type="term" value="F:iron-sulfur cluster binding"/>
    <property type="evidence" value="ECO:0007669"/>
    <property type="project" value="UniProtKB-KW"/>
</dbReference>
<sequence length="669" mass="75855">MNHHPARKCQNVCPRNCPSSCTMISYVENDRLLRIAGDFNHPYTKGKLCAKGFSYTEKNTHSERLKYPYYQKIKGSGKFIQITWEKAFQLIVSEMLNIYKHFGSFLPFAWFKGSGNIGVHHFVADDFFSSIGETTRLIGSSSLFSGCQTVENGHDALNRFNPSGIKEAATIIIWGANPAATNIHLIPFIFDAKIKGAKIVVIDPLFTQTAELADLYIQLRPGSDGTLACLLIKHLIEQNAVDKSFAPIHSVENHDFSKNMDVKEYLLNCDVSEEAFNLLAGWLTNAKTAAYVVGTGLQKHANFEQTIHSIETLAEVHGDTGKMGGGIYFRRNNTLLFNNQLTKQGVEKNRLLNIHEMSKRNSSPNQHPVQMLWVTCANPLTQEPNANEAKRWLKEIPLVVTVDQFMTPTAQMSNLILPTTTHFEEMDIVASSWHKEIALNERAVSPFYESRSEWRIMTELAERLKQHLPSHCTFPLYPSEEEYLNAQFNEQVFRHYSIRNVLDLKERRMTGVMAQDVLSDRQAYSETKDDQPSGKTTESPSLDKSVLGKYPPKEYPFWLMTPHHPYAFNSQFHFLQLSDETEAFVGIHPKAASALGIKNGDIVKVYNQQACIEIKAVYSKQVAKDIVLIYQGWYPESEININELVTNQHPESGNETAAFFDTFVNVRKL</sequence>
<dbReference type="Pfam" id="PF04879">
    <property type="entry name" value="Molybdop_Fe4S4"/>
    <property type="match status" value="1"/>
</dbReference>
<dbReference type="Gene3D" id="3.30.2070.10">
    <property type="entry name" value="Formate dehydrogenase/DMSO reductase"/>
    <property type="match status" value="1"/>
</dbReference>
<feature type="domain" description="4Fe-4S Mo/W bis-MGD-type" evidence="7">
    <location>
        <begin position="6"/>
        <end position="63"/>
    </location>
</feature>
<dbReference type="Gene3D" id="2.40.40.20">
    <property type="match status" value="1"/>
</dbReference>
<dbReference type="Gene3D" id="3.40.228.10">
    <property type="entry name" value="Dimethylsulfoxide Reductase, domain 2"/>
    <property type="match status" value="1"/>
</dbReference>
<comment type="similarity">
    <text evidence="2">Belongs to the prokaryotic molybdopterin-containing oxidoreductase family.</text>
</comment>
<dbReference type="PROSITE" id="PS51669">
    <property type="entry name" value="4FE4S_MOW_BIS_MGD"/>
    <property type="match status" value="1"/>
</dbReference>
<evidence type="ECO:0000256" key="4">
    <source>
        <dbReference type="ARBA" id="ARBA00023004"/>
    </source>
</evidence>
<accession>A0A7X0HTK4</accession>
<dbReference type="GO" id="GO:0016491">
    <property type="term" value="F:oxidoreductase activity"/>
    <property type="evidence" value="ECO:0007669"/>
    <property type="project" value="InterPro"/>
</dbReference>
<keyword evidence="9" id="KW-1185">Reference proteome</keyword>
<dbReference type="GO" id="GO:0043546">
    <property type="term" value="F:molybdopterin cofactor binding"/>
    <property type="evidence" value="ECO:0007669"/>
    <property type="project" value="InterPro"/>
</dbReference>
<keyword evidence="5" id="KW-0411">Iron-sulfur</keyword>
<dbReference type="InterPro" id="IPR050612">
    <property type="entry name" value="Prok_Mopterin_Oxidored"/>
</dbReference>
<name>A0A7X0HTK4_9BACI</name>
<dbReference type="InterPro" id="IPR009010">
    <property type="entry name" value="Asp_de-COase-like_dom_sf"/>
</dbReference>
<comment type="caution">
    <text evidence="8">The sequence shown here is derived from an EMBL/GenBank/DDBJ whole genome shotgun (WGS) entry which is preliminary data.</text>
</comment>
<keyword evidence="3" id="KW-0479">Metal-binding</keyword>